<dbReference type="EMBL" id="JAAOYM010000001">
    <property type="protein sequence ID" value="NIJ09953.1"/>
    <property type="molecule type" value="Genomic_DNA"/>
</dbReference>
<evidence type="ECO:0000313" key="2">
    <source>
        <dbReference type="Proteomes" id="UP000545493"/>
    </source>
</evidence>
<proteinExistence type="predicted"/>
<organism evidence="1 2">
    <name type="scientific">Saccharomonospora amisosensis</name>
    <dbReference type="NCBI Taxonomy" id="1128677"/>
    <lineage>
        <taxon>Bacteria</taxon>
        <taxon>Bacillati</taxon>
        <taxon>Actinomycetota</taxon>
        <taxon>Actinomycetes</taxon>
        <taxon>Pseudonocardiales</taxon>
        <taxon>Pseudonocardiaceae</taxon>
        <taxon>Saccharomonospora</taxon>
    </lineage>
</organism>
<comment type="caution">
    <text evidence="1">The sequence shown here is derived from an EMBL/GenBank/DDBJ whole genome shotgun (WGS) entry which is preliminary data.</text>
</comment>
<keyword evidence="1" id="KW-0238">DNA-binding</keyword>
<dbReference type="GO" id="GO:0003677">
    <property type="term" value="F:DNA binding"/>
    <property type="evidence" value="ECO:0007669"/>
    <property type="project" value="UniProtKB-KW"/>
</dbReference>
<keyword evidence="2" id="KW-1185">Reference proteome</keyword>
<evidence type="ECO:0000313" key="1">
    <source>
        <dbReference type="EMBL" id="NIJ09953.1"/>
    </source>
</evidence>
<name>A0A7X5ZNQ5_9PSEU</name>
<gene>
    <name evidence="1" type="ORF">FHU38_000297</name>
</gene>
<sequence length="88" mass="9455">MPAVQRARAERVLGHRVDGVIFGDAFVDIALLAEISASGMPFVLVNRGRVSLAMELLAEPLRGAQVTSPLLRPVLAIRESTSPARPRP</sequence>
<dbReference type="RefSeq" id="WP_208415515.1">
    <property type="nucleotide sequence ID" value="NZ_JAAOYM010000001.1"/>
</dbReference>
<accession>A0A7X5ZNQ5</accession>
<reference evidence="1 2" key="1">
    <citation type="submission" date="2020-03" db="EMBL/GenBank/DDBJ databases">
        <title>Sequencing the genomes of 1000 actinobacteria strains.</title>
        <authorList>
            <person name="Klenk H.-P."/>
        </authorList>
    </citation>
    <scope>NUCLEOTIDE SEQUENCE [LARGE SCALE GENOMIC DNA]</scope>
    <source>
        <strain evidence="1 2">DSM 45685</strain>
    </source>
</reference>
<dbReference type="Gene3D" id="3.40.50.2300">
    <property type="match status" value="1"/>
</dbReference>
<protein>
    <submittedName>
        <fullName evidence="1">DNA-binding LacI/PurR family transcriptional regulator</fullName>
    </submittedName>
</protein>
<dbReference type="AlphaFoldDB" id="A0A7X5ZNQ5"/>
<dbReference type="Proteomes" id="UP000545493">
    <property type="component" value="Unassembled WGS sequence"/>
</dbReference>